<sequence length="285" mass="33574">MLYTYDQAVLKIKPLLEPVTYVQKINSVINCFEYSEKQELDRKMEVTIHPLDHQFFKITIKTTMHQVILNSVLKKQENFNREISGVLNTMEFKINQQGELLQILNHSEIIAKWNILKSKLKTHYVGQASERYLIGIERKIRDHHKLLLDCKQYRLYKSLLNDVYGTIYTNDEKDAKGRLYILQNACYQLPLIIQEKIIFQQENDQHIVFGIRGNLIEQQPYTTKINNLFQRKNIKSIQGITLDAYEGTSTYAKEAGLLKNMQLKVCTSYGRDYSKEQYYTCTKQL</sequence>
<keyword evidence="2" id="KW-1185">Reference proteome</keyword>
<proteinExistence type="predicted"/>
<dbReference type="Proteomes" id="UP001500459">
    <property type="component" value="Unassembled WGS sequence"/>
</dbReference>
<gene>
    <name evidence="1" type="ORF">GCM10022393_01950</name>
</gene>
<evidence type="ECO:0000313" key="2">
    <source>
        <dbReference type="Proteomes" id="UP001500459"/>
    </source>
</evidence>
<evidence type="ECO:0000313" key="1">
    <source>
        <dbReference type="EMBL" id="GAA4107044.1"/>
    </source>
</evidence>
<comment type="caution">
    <text evidence="1">The sequence shown here is derived from an EMBL/GenBank/DDBJ whole genome shotgun (WGS) entry which is preliminary data.</text>
</comment>
<organism evidence="1 2">
    <name type="scientific">Aquimarina addita</name>
    <dbReference type="NCBI Taxonomy" id="870485"/>
    <lineage>
        <taxon>Bacteria</taxon>
        <taxon>Pseudomonadati</taxon>
        <taxon>Bacteroidota</taxon>
        <taxon>Flavobacteriia</taxon>
        <taxon>Flavobacteriales</taxon>
        <taxon>Flavobacteriaceae</taxon>
        <taxon>Aquimarina</taxon>
    </lineage>
</organism>
<reference evidence="2" key="1">
    <citation type="journal article" date="2019" name="Int. J. Syst. Evol. Microbiol.">
        <title>The Global Catalogue of Microorganisms (GCM) 10K type strain sequencing project: providing services to taxonomists for standard genome sequencing and annotation.</title>
        <authorList>
            <consortium name="The Broad Institute Genomics Platform"/>
            <consortium name="The Broad Institute Genome Sequencing Center for Infectious Disease"/>
            <person name="Wu L."/>
            <person name="Ma J."/>
        </authorList>
    </citation>
    <scope>NUCLEOTIDE SEQUENCE [LARGE SCALE GENOMIC DNA]</scope>
    <source>
        <strain evidence="2">JCM 17106</strain>
    </source>
</reference>
<accession>A0ABP7X8H3</accession>
<dbReference type="EMBL" id="BAABCW010000001">
    <property type="protein sequence ID" value="GAA4107044.1"/>
    <property type="molecule type" value="Genomic_DNA"/>
</dbReference>
<protein>
    <submittedName>
        <fullName evidence="1">Uncharacterized protein</fullName>
    </submittedName>
</protein>
<dbReference type="RefSeq" id="WP_344923942.1">
    <property type="nucleotide sequence ID" value="NZ_BAABCW010000001.1"/>
</dbReference>
<name>A0ABP7X8H3_9FLAO</name>